<dbReference type="STRING" id="442562.Rumeso_00824"/>
<protein>
    <submittedName>
        <fullName evidence="2">Uncharacterized protein</fullName>
    </submittedName>
</protein>
<evidence type="ECO:0000256" key="1">
    <source>
        <dbReference type="SAM" id="SignalP"/>
    </source>
</evidence>
<organism evidence="2 3">
    <name type="scientific">Rubellimicrobium mesophilum DSM 19309</name>
    <dbReference type="NCBI Taxonomy" id="442562"/>
    <lineage>
        <taxon>Bacteria</taxon>
        <taxon>Pseudomonadati</taxon>
        <taxon>Pseudomonadota</taxon>
        <taxon>Alphaproteobacteria</taxon>
        <taxon>Rhodobacterales</taxon>
        <taxon>Roseobacteraceae</taxon>
        <taxon>Rubellimicrobium</taxon>
    </lineage>
</organism>
<feature type="signal peptide" evidence="1">
    <location>
        <begin position="1"/>
        <end position="19"/>
    </location>
</feature>
<accession>A0A017HU40</accession>
<gene>
    <name evidence="2" type="ORF">Rumeso_00824</name>
</gene>
<keyword evidence="3" id="KW-1185">Reference proteome</keyword>
<evidence type="ECO:0000313" key="2">
    <source>
        <dbReference type="EMBL" id="EYD77658.1"/>
    </source>
</evidence>
<dbReference type="Proteomes" id="UP000019666">
    <property type="component" value="Unassembled WGS sequence"/>
</dbReference>
<dbReference type="HOGENOM" id="CLU_1926029_0_0_5"/>
<feature type="chain" id="PRO_5001496103" evidence="1">
    <location>
        <begin position="20"/>
        <end position="131"/>
    </location>
</feature>
<sequence length="131" mass="14379">MRTVLLALLLATQACPAPAQEALKGSAFEALVQGRTLTYGAKGQPPRGYERYYSDRRVTWAEPDGTCMEGRWYPKGPQICFSYDGEPDPFCFLYYHDGDSILSTNPDGSEPETSTDAPLDVANFGCAWLGV</sequence>
<dbReference type="PROSITE" id="PS51257">
    <property type="entry name" value="PROKAR_LIPOPROTEIN"/>
    <property type="match status" value="1"/>
</dbReference>
<keyword evidence="1" id="KW-0732">Signal</keyword>
<name>A0A017HU40_9RHOB</name>
<dbReference type="OrthoDB" id="7304934at2"/>
<dbReference type="RefSeq" id="WP_051521415.1">
    <property type="nucleotide sequence ID" value="NZ_KK088593.1"/>
</dbReference>
<dbReference type="EMBL" id="AOSK01000024">
    <property type="protein sequence ID" value="EYD77658.1"/>
    <property type="molecule type" value="Genomic_DNA"/>
</dbReference>
<reference evidence="2 3" key="1">
    <citation type="submission" date="2013-02" db="EMBL/GenBank/DDBJ databases">
        <authorList>
            <person name="Fiebig A."/>
            <person name="Goeker M."/>
            <person name="Klenk H.-P.P."/>
        </authorList>
    </citation>
    <scope>NUCLEOTIDE SEQUENCE [LARGE SCALE GENOMIC DNA]</scope>
    <source>
        <strain evidence="2 3">DSM 19309</strain>
    </source>
</reference>
<dbReference type="AlphaFoldDB" id="A0A017HU40"/>
<evidence type="ECO:0000313" key="3">
    <source>
        <dbReference type="Proteomes" id="UP000019666"/>
    </source>
</evidence>
<comment type="caution">
    <text evidence="2">The sequence shown here is derived from an EMBL/GenBank/DDBJ whole genome shotgun (WGS) entry which is preliminary data.</text>
</comment>
<proteinExistence type="predicted"/>